<reference evidence="3 5" key="1">
    <citation type="journal article" date="2015" name="Genome Announc.">
        <title>Draft Genome Sequence of a Heterotrophic Facultative Anaerobic Thermophilic Bacterium, Ardenticatena maritima Strain 110ST.</title>
        <authorList>
            <person name="Kawaichi S."/>
            <person name="Yoshida T."/>
            <person name="Sako Y."/>
            <person name="Nakamura R."/>
        </authorList>
    </citation>
    <scope>NUCLEOTIDE SEQUENCE [LARGE SCALE GENOMIC DNA]</scope>
    <source>
        <strain evidence="3 5">110S</strain>
    </source>
</reference>
<dbReference type="Proteomes" id="UP000037784">
    <property type="component" value="Unassembled WGS sequence"/>
</dbReference>
<evidence type="ECO:0000313" key="5">
    <source>
        <dbReference type="Proteomes" id="UP000037784"/>
    </source>
</evidence>
<comment type="caution">
    <text evidence="3">The sequence shown here is derived from an EMBL/GenBank/DDBJ whole genome shotgun (WGS) entry which is preliminary data.</text>
</comment>
<evidence type="ECO:0000313" key="3">
    <source>
        <dbReference type="EMBL" id="GAP64305.1"/>
    </source>
</evidence>
<evidence type="ECO:0000313" key="6">
    <source>
        <dbReference type="Proteomes" id="UP000050502"/>
    </source>
</evidence>
<name>A0A0M8K963_9CHLR</name>
<dbReference type="EC" id="1.20.4.1" evidence="3"/>
<reference evidence="5" key="3">
    <citation type="submission" date="2015-08" db="EMBL/GenBank/DDBJ databases">
        <title>Draft Genome Sequence of a Heterotrophic Facultative Anaerobic Bacterium Ardenticatena maritima Strain 110S.</title>
        <authorList>
            <person name="Kawaichi S."/>
            <person name="Yoshida T."/>
            <person name="Sako Y."/>
            <person name="Nakamura R."/>
        </authorList>
    </citation>
    <scope>NUCLEOTIDE SEQUENCE [LARGE SCALE GENOMIC DNA]</scope>
    <source>
        <strain evidence="5">110S</strain>
    </source>
</reference>
<dbReference type="PANTHER" id="PTHR43428">
    <property type="entry name" value="ARSENATE REDUCTASE"/>
    <property type="match status" value="1"/>
</dbReference>
<dbReference type="Proteomes" id="UP000050502">
    <property type="component" value="Unassembled WGS sequence"/>
</dbReference>
<reference evidence="4 6" key="2">
    <citation type="submission" date="2015-07" db="EMBL/GenBank/DDBJ databases">
        <title>Whole genome sequence of Ardenticatena maritima DSM 23922.</title>
        <authorList>
            <person name="Hemp J."/>
            <person name="Ward L.M."/>
            <person name="Pace L.A."/>
            <person name="Fischer W.W."/>
        </authorList>
    </citation>
    <scope>NUCLEOTIDE SEQUENCE [LARGE SCALE GENOMIC DNA]</scope>
    <source>
        <strain evidence="4 6">110S</strain>
    </source>
</reference>
<gene>
    <name evidence="3" type="ORF">ARMA_2728</name>
    <name evidence="4" type="ORF">SE16_10045</name>
</gene>
<evidence type="ECO:0000256" key="1">
    <source>
        <dbReference type="ARBA" id="ARBA00022849"/>
    </source>
</evidence>
<dbReference type="InParanoid" id="A0A0M8K963"/>
<sequence length="142" mass="15477">MSKRRVLVLCTGNSCRSQMAEAIINHELGETWEAFSAGTNPSGYVHPLALRALEEIGVPTAGLRSKSTEEFRGQTFDVVITVCDDAAENCPVWLGGGHVVHIGFPDPAKAEGDEEAQMRVFREVRDGIRERIVGYLANLAHA</sequence>
<dbReference type="RefSeq" id="WP_054494007.1">
    <property type="nucleotide sequence ID" value="NZ_BBZA01000242.1"/>
</dbReference>
<protein>
    <submittedName>
        <fullName evidence="3">Arsenate reductase</fullName>
        <ecNumber evidence="3">1.20.4.1</ecNumber>
    </submittedName>
    <submittedName>
        <fullName evidence="4">Protein tyrosine phosphatase</fullName>
    </submittedName>
</protein>
<dbReference type="EMBL" id="LGKN01000005">
    <property type="protein sequence ID" value="KPL87874.1"/>
    <property type="molecule type" value="Genomic_DNA"/>
</dbReference>
<dbReference type="Gene3D" id="3.40.50.2300">
    <property type="match status" value="1"/>
</dbReference>
<proteinExistence type="predicted"/>
<keyword evidence="3" id="KW-0560">Oxidoreductase</keyword>
<evidence type="ECO:0000313" key="4">
    <source>
        <dbReference type="EMBL" id="KPL87874.1"/>
    </source>
</evidence>
<organism evidence="3 5">
    <name type="scientific">Ardenticatena maritima</name>
    <dbReference type="NCBI Taxonomy" id="872965"/>
    <lineage>
        <taxon>Bacteria</taxon>
        <taxon>Bacillati</taxon>
        <taxon>Chloroflexota</taxon>
        <taxon>Ardenticatenia</taxon>
        <taxon>Ardenticatenales</taxon>
        <taxon>Ardenticatenaceae</taxon>
        <taxon>Ardenticatena</taxon>
    </lineage>
</organism>
<dbReference type="GO" id="GO:0008794">
    <property type="term" value="F:arsenate reductase (glutaredoxin) activity"/>
    <property type="evidence" value="ECO:0007669"/>
    <property type="project" value="UniProtKB-EC"/>
</dbReference>
<dbReference type="EMBL" id="BBZA01000242">
    <property type="protein sequence ID" value="GAP64305.1"/>
    <property type="molecule type" value="Genomic_DNA"/>
</dbReference>
<dbReference type="PANTHER" id="PTHR43428:SF1">
    <property type="entry name" value="ARSENATE REDUCTASE"/>
    <property type="match status" value="1"/>
</dbReference>
<dbReference type="Pfam" id="PF01451">
    <property type="entry name" value="LMWPc"/>
    <property type="match status" value="1"/>
</dbReference>
<keyword evidence="1" id="KW-0059">Arsenical resistance</keyword>
<dbReference type="SMART" id="SM00226">
    <property type="entry name" value="LMWPc"/>
    <property type="match status" value="1"/>
</dbReference>
<dbReference type="FunCoup" id="A0A0M8K963">
    <property type="interactions" value="151"/>
</dbReference>
<dbReference type="OrthoDB" id="9784339at2"/>
<keyword evidence="5" id="KW-1185">Reference proteome</keyword>
<evidence type="ECO:0000259" key="2">
    <source>
        <dbReference type="SMART" id="SM00226"/>
    </source>
</evidence>
<dbReference type="CDD" id="cd16345">
    <property type="entry name" value="LMWP_ArsC"/>
    <property type="match status" value="1"/>
</dbReference>
<dbReference type="PATRIC" id="fig|872965.6.peg.2057"/>
<dbReference type="AlphaFoldDB" id="A0A0M8K963"/>
<dbReference type="InterPro" id="IPR036196">
    <property type="entry name" value="Ptyr_pPase_sf"/>
</dbReference>
<accession>A0A0M8K963</accession>
<dbReference type="STRING" id="872965.SE16_10045"/>
<dbReference type="GO" id="GO:0046685">
    <property type="term" value="P:response to arsenic-containing substance"/>
    <property type="evidence" value="ECO:0007669"/>
    <property type="project" value="UniProtKB-KW"/>
</dbReference>
<dbReference type="InterPro" id="IPR023485">
    <property type="entry name" value="Ptyr_pPase"/>
</dbReference>
<feature type="domain" description="Phosphotyrosine protein phosphatase I" evidence="2">
    <location>
        <begin position="4"/>
        <end position="138"/>
    </location>
</feature>
<dbReference type="SUPFAM" id="SSF52788">
    <property type="entry name" value="Phosphotyrosine protein phosphatases I"/>
    <property type="match status" value="1"/>
</dbReference>